<feature type="region of interest" description="Disordered" evidence="6">
    <location>
        <begin position="1"/>
        <end position="33"/>
    </location>
</feature>
<accession>A0A7C8NT74</accession>
<dbReference type="PROSITE" id="PS50178">
    <property type="entry name" value="ZF_FYVE"/>
    <property type="match status" value="1"/>
</dbReference>
<feature type="region of interest" description="Disordered" evidence="6">
    <location>
        <begin position="530"/>
        <end position="561"/>
    </location>
</feature>
<keyword evidence="8" id="KW-0121">Carboxypeptidase</keyword>
<keyword evidence="3" id="KW-0862">Zinc</keyword>
<feature type="region of interest" description="Disordered" evidence="6">
    <location>
        <begin position="70"/>
        <end position="99"/>
    </location>
</feature>
<dbReference type="AlphaFoldDB" id="A0A7C8NT74"/>
<feature type="region of interest" description="Disordered" evidence="6">
    <location>
        <begin position="627"/>
        <end position="646"/>
    </location>
</feature>
<keyword evidence="2 4" id="KW-0863">Zinc-finger</keyword>
<evidence type="ECO:0000256" key="4">
    <source>
        <dbReference type="PROSITE-ProRule" id="PRU00091"/>
    </source>
</evidence>
<name>A0A7C8NT74_ORBOL</name>
<evidence type="ECO:0000259" key="7">
    <source>
        <dbReference type="PROSITE" id="PS50178"/>
    </source>
</evidence>
<dbReference type="Pfam" id="PF11464">
    <property type="entry name" value="Rbsn"/>
    <property type="match status" value="1"/>
</dbReference>
<dbReference type="InterPro" id="IPR000306">
    <property type="entry name" value="Znf_FYVE"/>
</dbReference>
<dbReference type="PANTHER" id="PTHR13510:SF44">
    <property type="entry name" value="RABENOSYN-5"/>
    <property type="match status" value="1"/>
</dbReference>
<dbReference type="Gene3D" id="3.30.40.10">
    <property type="entry name" value="Zinc/RING finger domain, C3HC4 (zinc finger)"/>
    <property type="match status" value="2"/>
</dbReference>
<feature type="coiled-coil region" evidence="5">
    <location>
        <begin position="650"/>
        <end position="717"/>
    </location>
</feature>
<dbReference type="Proteomes" id="UP000475325">
    <property type="component" value="Unassembled WGS sequence"/>
</dbReference>
<feature type="compositionally biased region" description="Polar residues" evidence="6">
    <location>
        <begin position="83"/>
        <end position="93"/>
    </location>
</feature>
<dbReference type="SMART" id="SM00064">
    <property type="entry name" value="FYVE"/>
    <property type="match status" value="2"/>
</dbReference>
<evidence type="ECO:0000256" key="2">
    <source>
        <dbReference type="ARBA" id="ARBA00022771"/>
    </source>
</evidence>
<dbReference type="CDD" id="cd15761">
    <property type="entry name" value="FYVE1_Vac1p_like"/>
    <property type="match status" value="1"/>
</dbReference>
<evidence type="ECO:0000256" key="3">
    <source>
        <dbReference type="ARBA" id="ARBA00022833"/>
    </source>
</evidence>
<organism evidence="8 9">
    <name type="scientific">Orbilia oligospora</name>
    <name type="common">Nematode-trapping fungus</name>
    <name type="synonym">Arthrobotrys oligospora</name>
    <dbReference type="NCBI Taxonomy" id="2813651"/>
    <lineage>
        <taxon>Eukaryota</taxon>
        <taxon>Fungi</taxon>
        <taxon>Dikarya</taxon>
        <taxon>Ascomycota</taxon>
        <taxon>Pezizomycotina</taxon>
        <taxon>Orbiliomycetes</taxon>
        <taxon>Orbiliales</taxon>
        <taxon>Orbiliaceae</taxon>
        <taxon>Orbilia</taxon>
    </lineage>
</organism>
<feature type="domain" description="FYVE-type" evidence="7">
    <location>
        <begin position="396"/>
        <end position="469"/>
    </location>
</feature>
<dbReference type="InterPro" id="IPR011011">
    <property type="entry name" value="Znf_FYVE_PHD"/>
</dbReference>
<keyword evidence="5" id="KW-0175">Coiled coil</keyword>
<keyword evidence="8" id="KW-0645">Protease</keyword>
<dbReference type="EMBL" id="WIQW01000012">
    <property type="protein sequence ID" value="KAF3106421.1"/>
    <property type="molecule type" value="Genomic_DNA"/>
</dbReference>
<sequence>MNHPSPRSPSSTTATTSPARPKPGGRVLGRPIPNRTVLSPALAHRPGLAVSPSESSASYASQSSFGIISGVGGHGSGHRRQDSATASGYSTPVGNGTGNGLAVGGGGIGRYGGETESPGRMICPICETDMVTLLQLNRHLDEEHKEVEEVEKDDISSWFQKNLLKAKQFQPVALINQKLKGLDVFESNDNFHPTIQSPAPAPSIASTASITSIATITPPVVKQERDPEEFVTRQNWQKAGHRDLCTEPACGKLLGNSNGIVNCRKCGKLFCEEHTMYQIKLSRAALHEPVRGAWCRVCESCYVSRDGYLDHKGFVRDHTSDFKSLRQKNVDKQHLETSRLDKRLTKLTQVLTDPTAAEMLNVQQQSAASKLWPVNLNGLRNQRKLLEQTIVNWEDDAKVPNCPFCKQTFTNFSLRKHHCRLCGKVVCGDTRTGCSSEVGLNVNVNVGGGKTLTEKMGEVALDVRICRECNGVLFSKRDFMDEVARKPPDQKSYETMVEFEKGIITMLPRFQKLLATLQYVTHIGGLNTHSLYSNTEKPAPGDRDSSRPPTPQQRSEASKTRKRLLDAFTQYDIAAKRIVNLPTDSPTQQQLQRSIYLYSVEFLQTHMFPLKALPKILKQTKSSKLGNGNHRGLGSPASIIDDSSSVVSSNPEVDAEEKLLKEQLAVLEEQKFLVGEMIASAKASRRFEEIGALAQSLGELEKEVEKVEGQIKDFEKRNPVW</sequence>
<dbReference type="InterPro" id="IPR052727">
    <property type="entry name" value="Rab4/Rab5_effector"/>
</dbReference>
<evidence type="ECO:0000256" key="1">
    <source>
        <dbReference type="ARBA" id="ARBA00022723"/>
    </source>
</evidence>
<evidence type="ECO:0000313" key="9">
    <source>
        <dbReference type="Proteomes" id="UP000475325"/>
    </source>
</evidence>
<reference evidence="8 9" key="1">
    <citation type="submission" date="2019-06" db="EMBL/GenBank/DDBJ databases">
        <authorList>
            <person name="Palmer J.M."/>
        </authorList>
    </citation>
    <scope>NUCLEOTIDE SEQUENCE [LARGE SCALE GENOMIC DNA]</scope>
    <source>
        <strain evidence="8 9">TWF102</strain>
    </source>
</reference>
<dbReference type="CDD" id="cd15737">
    <property type="entry name" value="FYVE2_Vac1p_like"/>
    <property type="match status" value="1"/>
</dbReference>
<dbReference type="SUPFAM" id="SSF140125">
    <property type="entry name" value="Rabenosyn-5 Rab-binding domain-like"/>
    <property type="match status" value="1"/>
</dbReference>
<evidence type="ECO:0000256" key="6">
    <source>
        <dbReference type="SAM" id="MobiDB-lite"/>
    </source>
</evidence>
<dbReference type="InterPro" id="IPR017455">
    <property type="entry name" value="Znf_FYVE-rel"/>
</dbReference>
<keyword evidence="8" id="KW-0378">Hydrolase</keyword>
<dbReference type="InterPro" id="IPR021565">
    <property type="entry name" value="Rbsn_Rab-bd"/>
</dbReference>
<gene>
    <name evidence="8" type="primary">PEP7_1</name>
    <name evidence="8" type="ORF">TWF102_001378</name>
</gene>
<dbReference type="GO" id="GO:0004180">
    <property type="term" value="F:carboxypeptidase activity"/>
    <property type="evidence" value="ECO:0007669"/>
    <property type="project" value="UniProtKB-KW"/>
</dbReference>
<dbReference type="InterPro" id="IPR013083">
    <property type="entry name" value="Znf_RING/FYVE/PHD"/>
</dbReference>
<protein>
    <submittedName>
        <fullName evidence="8">Carboxypeptidase Y-deficient, variant 3</fullName>
    </submittedName>
</protein>
<keyword evidence="1" id="KW-0479">Metal-binding</keyword>
<dbReference type="PANTHER" id="PTHR13510">
    <property type="entry name" value="FYVE-FINGER-CONTAINING RAB5 EFFECTOR PROTEIN RABENOSYN-5-RELATED"/>
    <property type="match status" value="1"/>
</dbReference>
<evidence type="ECO:0000313" key="8">
    <source>
        <dbReference type="EMBL" id="KAF3106421.1"/>
    </source>
</evidence>
<comment type="caution">
    <text evidence="8">The sequence shown here is derived from an EMBL/GenBank/DDBJ whole genome shotgun (WGS) entry which is preliminary data.</text>
</comment>
<dbReference type="Gene3D" id="4.10.860.20">
    <property type="entry name" value="Rabenosyn, Rab binding domain"/>
    <property type="match status" value="1"/>
</dbReference>
<evidence type="ECO:0000256" key="5">
    <source>
        <dbReference type="SAM" id="Coils"/>
    </source>
</evidence>
<feature type="compositionally biased region" description="Low complexity" evidence="6">
    <location>
        <begin position="1"/>
        <end position="19"/>
    </location>
</feature>
<dbReference type="InterPro" id="IPR036531">
    <property type="entry name" value="Rbsn_Rab-bd_sf"/>
</dbReference>
<dbReference type="Pfam" id="PF01363">
    <property type="entry name" value="FYVE"/>
    <property type="match status" value="1"/>
</dbReference>
<dbReference type="GO" id="GO:0008270">
    <property type="term" value="F:zinc ion binding"/>
    <property type="evidence" value="ECO:0007669"/>
    <property type="project" value="UniProtKB-KW"/>
</dbReference>
<dbReference type="SUPFAM" id="SSF57903">
    <property type="entry name" value="FYVE/PHD zinc finger"/>
    <property type="match status" value="2"/>
</dbReference>
<proteinExistence type="predicted"/>